<keyword evidence="10" id="KW-1185">Reference proteome</keyword>
<evidence type="ECO:0000256" key="1">
    <source>
        <dbReference type="ARBA" id="ARBA00004651"/>
    </source>
</evidence>
<dbReference type="PANTHER" id="PTHR22926:SF3">
    <property type="entry name" value="UNDECAPRENYL-PHOSPHATE ALPHA-N-ACETYLGLUCOSAMINYL 1-PHOSPHATE TRANSFERASE"/>
    <property type="match status" value="1"/>
</dbReference>
<dbReference type="AlphaFoldDB" id="Q2LPV8"/>
<feature type="transmembrane region" description="Helical" evidence="8">
    <location>
        <begin position="276"/>
        <end position="304"/>
    </location>
</feature>
<comment type="subcellular location">
    <subcellularLocation>
        <location evidence="1">Cell membrane</location>
        <topology evidence="1">Multi-pass membrane protein</topology>
    </subcellularLocation>
</comment>
<feature type="transmembrane region" description="Helical" evidence="8">
    <location>
        <begin position="44"/>
        <end position="63"/>
    </location>
</feature>
<organism evidence="9 10">
    <name type="scientific">Syntrophus aciditrophicus (strain SB)</name>
    <dbReference type="NCBI Taxonomy" id="56780"/>
    <lineage>
        <taxon>Bacteria</taxon>
        <taxon>Pseudomonadati</taxon>
        <taxon>Thermodesulfobacteriota</taxon>
        <taxon>Syntrophia</taxon>
        <taxon>Syntrophales</taxon>
        <taxon>Syntrophaceae</taxon>
        <taxon>Syntrophus</taxon>
    </lineage>
</organism>
<gene>
    <name evidence="9" type="ORF">SYN_01096</name>
</gene>
<accession>Q2LPV8</accession>
<keyword evidence="4 8" id="KW-0812">Transmembrane</keyword>
<feature type="transmembrane region" description="Helical" evidence="8">
    <location>
        <begin position="181"/>
        <end position="199"/>
    </location>
</feature>
<evidence type="ECO:0000313" key="9">
    <source>
        <dbReference type="EMBL" id="ABC76311.1"/>
    </source>
</evidence>
<dbReference type="OrthoDB" id="9783652at2"/>
<dbReference type="PROSITE" id="PS01348">
    <property type="entry name" value="MRAY_2"/>
    <property type="match status" value="1"/>
</dbReference>
<dbReference type="GO" id="GO:0046872">
    <property type="term" value="F:metal ion binding"/>
    <property type="evidence" value="ECO:0007669"/>
    <property type="project" value="UniProtKB-KW"/>
</dbReference>
<protein>
    <submittedName>
        <fullName evidence="9">Undecaprenyl-phosphate alpha-N-acetylglucosaminephosphotransferase</fullName>
        <ecNumber evidence="9">2.7.8.-</ecNumber>
    </submittedName>
</protein>
<feature type="transmembrane region" description="Helical" evidence="8">
    <location>
        <begin position="158"/>
        <end position="175"/>
    </location>
</feature>
<feature type="transmembrane region" description="Helical" evidence="8">
    <location>
        <begin position="206"/>
        <end position="227"/>
    </location>
</feature>
<keyword evidence="3 9" id="KW-0808">Transferase</keyword>
<feature type="transmembrane region" description="Helical" evidence="8">
    <location>
        <begin position="495"/>
        <end position="514"/>
    </location>
</feature>
<feature type="transmembrane region" description="Helical" evidence="8">
    <location>
        <begin position="132"/>
        <end position="151"/>
    </location>
</feature>
<feature type="binding site" evidence="7">
    <location>
        <position position="150"/>
    </location>
    <ligand>
        <name>Mg(2+)</name>
        <dbReference type="ChEBI" id="CHEBI:18420"/>
    </ligand>
</feature>
<dbReference type="GO" id="GO:0009103">
    <property type="term" value="P:lipopolysaccharide biosynthetic process"/>
    <property type="evidence" value="ECO:0007669"/>
    <property type="project" value="TreeGrafter"/>
</dbReference>
<dbReference type="EMBL" id="CP000252">
    <property type="protein sequence ID" value="ABC76311.1"/>
    <property type="molecule type" value="Genomic_DNA"/>
</dbReference>
<dbReference type="Proteomes" id="UP000001933">
    <property type="component" value="Chromosome"/>
</dbReference>
<dbReference type="eggNOG" id="COG0472">
    <property type="taxonomic scope" value="Bacteria"/>
</dbReference>
<dbReference type="KEGG" id="sat:SYN_01096"/>
<dbReference type="GO" id="GO:0071555">
    <property type="term" value="P:cell wall organization"/>
    <property type="evidence" value="ECO:0007669"/>
    <property type="project" value="TreeGrafter"/>
</dbReference>
<feature type="transmembrane region" description="Helical" evidence="8">
    <location>
        <begin position="358"/>
        <end position="381"/>
    </location>
</feature>
<feature type="transmembrane region" description="Helical" evidence="8">
    <location>
        <begin position="387"/>
        <end position="406"/>
    </location>
</feature>
<feature type="transmembrane region" description="Helical" evidence="8">
    <location>
        <begin position="6"/>
        <end position="24"/>
    </location>
</feature>
<dbReference type="InterPro" id="IPR018480">
    <property type="entry name" value="PNAcMuramoyl-5peptid_Trfase_CS"/>
</dbReference>
<evidence type="ECO:0000256" key="2">
    <source>
        <dbReference type="ARBA" id="ARBA00022475"/>
    </source>
</evidence>
<dbReference type="RefSeq" id="WP_011416345.1">
    <property type="nucleotide sequence ID" value="NC_007759.1"/>
</dbReference>
<feature type="transmembrane region" description="Helical" evidence="8">
    <location>
        <begin position="310"/>
        <end position="328"/>
    </location>
</feature>
<feature type="transmembrane region" description="Helical" evidence="8">
    <location>
        <begin position="442"/>
        <end position="461"/>
    </location>
</feature>
<dbReference type="InterPro" id="IPR000715">
    <property type="entry name" value="Glycosyl_transferase_4"/>
</dbReference>
<comment type="cofactor">
    <cofactor evidence="7">
        <name>Mg(2+)</name>
        <dbReference type="ChEBI" id="CHEBI:18420"/>
    </cofactor>
</comment>
<feature type="binding site" evidence="7">
    <location>
        <position position="210"/>
    </location>
    <ligand>
        <name>Mg(2+)</name>
        <dbReference type="ChEBI" id="CHEBI:18420"/>
    </ligand>
</feature>
<keyword evidence="2" id="KW-1003">Cell membrane</keyword>
<dbReference type="GO" id="GO:0005886">
    <property type="term" value="C:plasma membrane"/>
    <property type="evidence" value="ECO:0007669"/>
    <property type="project" value="UniProtKB-SubCell"/>
</dbReference>
<dbReference type="Pfam" id="PF00953">
    <property type="entry name" value="Glycos_transf_4"/>
    <property type="match status" value="1"/>
</dbReference>
<evidence type="ECO:0000256" key="6">
    <source>
        <dbReference type="ARBA" id="ARBA00023136"/>
    </source>
</evidence>
<keyword evidence="7" id="KW-0479">Metal-binding</keyword>
<evidence type="ECO:0000313" key="10">
    <source>
        <dbReference type="Proteomes" id="UP000001933"/>
    </source>
</evidence>
<dbReference type="PANTHER" id="PTHR22926">
    <property type="entry name" value="PHOSPHO-N-ACETYLMURAMOYL-PENTAPEPTIDE-TRANSFERASE"/>
    <property type="match status" value="1"/>
</dbReference>
<dbReference type="CDD" id="cd06853">
    <property type="entry name" value="GT_WecA_like"/>
    <property type="match status" value="1"/>
</dbReference>
<feature type="transmembrane region" description="Helical" evidence="8">
    <location>
        <begin position="98"/>
        <end position="120"/>
    </location>
</feature>
<sequence>MPILFAFILSLIVTIVLIPVLISGAKRTSAYDLPGERKVHTHPVPRIGGVAMAVGAFVPILLYGNQEAAAWPFLAGAAVLVAFGLIDDLIGMHWKIKFAGQIIAALVVVLYGGLRITHLGSLQPDSLVLTEWIGAFLAVFAIVGVTNAINLADGLDGLAGGLTLLMLLCIGFLAWKGQDLFIVLACAALSGAIFGFLRYNTYPATIFMGDTGSQLLGFSAVCLSLALTQGNKALSPILPLLIIGGPILDTVTVMVSRIAEGRSPFSADKGHFHHRLMGLGFYHTEAVFVLYVVQSLLVLAAYRFRFYSEWLLLGGYLAFSALFLIVLHRAEASGWNVRQFTGIDRVKRRLRQLREGGIFIRLVFEPLRITIICLLVLLAFLSREIPGYFALFTAAGAAVLTGSWFFFRKQTPWILTTLLYLSIPFLLYFAETSPVPWMQGTLHYLYELSFLLVAALGFLTLRLTRRRQGFRTNTMDYLLLFITLVLVFLPELRKAFGLLGVKTILLFFTLEIILGEIRRQFGKLTLLTVFVLSVVALRGI</sequence>
<dbReference type="EC" id="2.7.8.-" evidence="9"/>
<dbReference type="STRING" id="56780.SYN_01096"/>
<dbReference type="GO" id="GO:0016780">
    <property type="term" value="F:phosphotransferase activity, for other substituted phosphate groups"/>
    <property type="evidence" value="ECO:0007669"/>
    <property type="project" value="InterPro"/>
</dbReference>
<evidence type="ECO:0000256" key="4">
    <source>
        <dbReference type="ARBA" id="ARBA00022692"/>
    </source>
</evidence>
<feature type="transmembrane region" description="Helical" evidence="8">
    <location>
        <begin position="473"/>
        <end position="489"/>
    </location>
</feature>
<reference evidence="9 10" key="1">
    <citation type="journal article" date="2007" name="Proc. Natl. Acad. Sci. U.S.A.">
        <title>The genome of Syntrophus aciditrophicus: life at the thermodynamic limit of microbial growth.</title>
        <authorList>
            <person name="McInerney M.J."/>
            <person name="Rohlin L."/>
            <person name="Mouttaki H."/>
            <person name="Kim U."/>
            <person name="Krupp R.S."/>
            <person name="Rios-Hernandez L."/>
            <person name="Sieber J."/>
            <person name="Struchtemeyer C.G."/>
            <person name="Bhattacharyya A."/>
            <person name="Campbell J.W."/>
            <person name="Gunsalus R.P."/>
        </authorList>
    </citation>
    <scope>NUCLEOTIDE SEQUENCE [LARGE SCALE GENOMIC DNA]</scope>
    <source>
        <strain evidence="9 10">SB</strain>
    </source>
</reference>
<name>Q2LPV8_SYNAS</name>
<dbReference type="GO" id="GO:0044038">
    <property type="term" value="P:cell wall macromolecule biosynthetic process"/>
    <property type="evidence" value="ECO:0007669"/>
    <property type="project" value="TreeGrafter"/>
</dbReference>
<proteinExistence type="predicted"/>
<evidence type="ECO:0000256" key="5">
    <source>
        <dbReference type="ARBA" id="ARBA00022989"/>
    </source>
</evidence>
<dbReference type="InParanoid" id="Q2LPV8"/>
<dbReference type="FunCoup" id="Q2LPV8">
    <property type="interactions" value="251"/>
</dbReference>
<feature type="transmembrane region" description="Helical" evidence="8">
    <location>
        <begin position="233"/>
        <end position="255"/>
    </location>
</feature>
<evidence type="ECO:0000256" key="3">
    <source>
        <dbReference type="ARBA" id="ARBA00022679"/>
    </source>
</evidence>
<dbReference type="HOGENOM" id="CLU_023982_7_0_7"/>
<keyword evidence="7" id="KW-0460">Magnesium</keyword>
<keyword evidence="6 8" id="KW-0472">Membrane</keyword>
<evidence type="ECO:0000256" key="8">
    <source>
        <dbReference type="SAM" id="Phobius"/>
    </source>
</evidence>
<keyword evidence="5 8" id="KW-1133">Transmembrane helix</keyword>
<feature type="transmembrane region" description="Helical" evidence="8">
    <location>
        <begin position="69"/>
        <end position="86"/>
    </location>
</feature>
<feature type="transmembrane region" description="Helical" evidence="8">
    <location>
        <begin position="413"/>
        <end position="430"/>
    </location>
</feature>
<evidence type="ECO:0000256" key="7">
    <source>
        <dbReference type="PIRSR" id="PIRSR600715-1"/>
    </source>
</evidence>